<reference evidence="1 2" key="1">
    <citation type="journal article" date="2018" name="Sci. Rep.">
        <title>Genomic signatures of local adaptation to the degree of environmental predictability in rotifers.</title>
        <authorList>
            <person name="Franch-Gras L."/>
            <person name="Hahn C."/>
            <person name="Garcia-Roger E.M."/>
            <person name="Carmona M.J."/>
            <person name="Serra M."/>
            <person name="Gomez A."/>
        </authorList>
    </citation>
    <scope>NUCLEOTIDE SEQUENCE [LARGE SCALE GENOMIC DNA]</scope>
    <source>
        <strain evidence="1">HYR1</strain>
    </source>
</reference>
<evidence type="ECO:0000313" key="2">
    <source>
        <dbReference type="Proteomes" id="UP000276133"/>
    </source>
</evidence>
<proteinExistence type="predicted"/>
<evidence type="ECO:0000313" key="1">
    <source>
        <dbReference type="EMBL" id="RNA29237.1"/>
    </source>
</evidence>
<name>A0A3M7S0Z2_BRAPC</name>
<keyword evidence="2" id="KW-1185">Reference proteome</keyword>
<dbReference type="EMBL" id="REGN01002261">
    <property type="protein sequence ID" value="RNA29237.1"/>
    <property type="molecule type" value="Genomic_DNA"/>
</dbReference>
<dbReference type="AlphaFoldDB" id="A0A3M7S0Z2"/>
<sequence length="125" mass="15014">MDLIWENVSFRPIILTIMTATSYRQIERKNIFFQKQFLDMSCQTKNSLGKKKLFQHNMSIYKLIKFYFILFSDSSNLHKSSEFPNLILAIETIATRPFLIYFIYLKFYVKDLDNCGIIYKFISYD</sequence>
<comment type="caution">
    <text evidence="1">The sequence shown here is derived from an EMBL/GenBank/DDBJ whole genome shotgun (WGS) entry which is preliminary data.</text>
</comment>
<accession>A0A3M7S0Z2</accession>
<protein>
    <submittedName>
        <fullName evidence="1">Uncharacterized protein</fullName>
    </submittedName>
</protein>
<organism evidence="1 2">
    <name type="scientific">Brachionus plicatilis</name>
    <name type="common">Marine rotifer</name>
    <name type="synonym">Brachionus muelleri</name>
    <dbReference type="NCBI Taxonomy" id="10195"/>
    <lineage>
        <taxon>Eukaryota</taxon>
        <taxon>Metazoa</taxon>
        <taxon>Spiralia</taxon>
        <taxon>Gnathifera</taxon>
        <taxon>Rotifera</taxon>
        <taxon>Eurotatoria</taxon>
        <taxon>Monogononta</taxon>
        <taxon>Pseudotrocha</taxon>
        <taxon>Ploima</taxon>
        <taxon>Brachionidae</taxon>
        <taxon>Brachionus</taxon>
    </lineage>
</organism>
<gene>
    <name evidence="1" type="ORF">BpHYR1_021469</name>
</gene>
<dbReference type="Proteomes" id="UP000276133">
    <property type="component" value="Unassembled WGS sequence"/>
</dbReference>